<organism evidence="1 2">
    <name type="scientific">Limosilactobacillus reuteri CF48-3A</name>
    <dbReference type="NCBI Taxonomy" id="525341"/>
    <lineage>
        <taxon>Bacteria</taxon>
        <taxon>Bacillati</taxon>
        <taxon>Bacillota</taxon>
        <taxon>Bacilli</taxon>
        <taxon>Lactobacillales</taxon>
        <taxon>Lactobacillaceae</taxon>
        <taxon>Limosilactobacillus</taxon>
    </lineage>
</organism>
<dbReference type="Proteomes" id="UP000003419">
    <property type="component" value="Unassembled WGS sequence"/>
</dbReference>
<dbReference type="EMBL" id="ACHG01000121">
    <property type="protein sequence ID" value="EEI65547.1"/>
    <property type="molecule type" value="Genomic_DNA"/>
</dbReference>
<proteinExistence type="predicted"/>
<evidence type="ECO:0000313" key="1">
    <source>
        <dbReference type="EMBL" id="EEI65547.1"/>
    </source>
</evidence>
<feature type="non-terminal residue" evidence="1">
    <location>
        <position position="1"/>
    </location>
</feature>
<evidence type="ECO:0000313" key="2">
    <source>
        <dbReference type="Proteomes" id="UP000003419"/>
    </source>
</evidence>
<gene>
    <name evidence="1" type="ORF">HMPREF0534_1126</name>
</gene>
<comment type="caution">
    <text evidence="1">The sequence shown here is derived from an EMBL/GenBank/DDBJ whole genome shotgun (WGS) entry which is preliminary data.</text>
</comment>
<reference evidence="1 2" key="1">
    <citation type="submission" date="2009-01" db="EMBL/GenBank/DDBJ databases">
        <authorList>
            <person name="Qin X."/>
            <person name="Bachman B."/>
            <person name="Battles P."/>
            <person name="Bell A."/>
            <person name="Bess C."/>
            <person name="Bickham C."/>
            <person name="Chaboub L."/>
            <person name="Chen D."/>
            <person name="Coyle M."/>
            <person name="Deiros D.R."/>
            <person name="Dinh H."/>
            <person name="Forbes L."/>
            <person name="Fowler G."/>
            <person name="Francisco L."/>
            <person name="Fu Q."/>
            <person name="Gubbala S."/>
            <person name="Hale W."/>
            <person name="Han Y."/>
            <person name="Hemphill L."/>
            <person name="Highlander S.K."/>
            <person name="Hirani K."/>
            <person name="Hogues M."/>
            <person name="Jackson L."/>
            <person name="Jakkamsetti A."/>
            <person name="Javaid M."/>
            <person name="Jiang H."/>
            <person name="Korchina V."/>
            <person name="Kovar C."/>
            <person name="Lara F."/>
            <person name="Lee S."/>
            <person name="Mata R."/>
            <person name="Mathew T."/>
            <person name="Moen C."/>
            <person name="Morales K."/>
            <person name="Munidasa M."/>
            <person name="Nazareth L."/>
            <person name="Ngo R."/>
            <person name="Nguyen L."/>
            <person name="Okwuonu G."/>
            <person name="Ongeri F."/>
            <person name="Patil S."/>
            <person name="Petrosino J."/>
            <person name="Pham C."/>
            <person name="Pham P."/>
            <person name="Pu L.-L."/>
            <person name="Puazo M."/>
            <person name="Raj R."/>
            <person name="Reid J."/>
            <person name="Rouhana J."/>
            <person name="Saada N."/>
            <person name="Shang Y."/>
            <person name="Simmons D."/>
            <person name="Thornton R."/>
            <person name="Warren J."/>
            <person name="Weissenberger G."/>
            <person name="Zhang J."/>
            <person name="Zhang L."/>
            <person name="Zhou C."/>
            <person name="Zhu D."/>
            <person name="Muzny D."/>
            <person name="Worley K."/>
            <person name="Gibbs R."/>
        </authorList>
    </citation>
    <scope>NUCLEOTIDE SEQUENCE [LARGE SCALE GENOMIC DNA]</scope>
    <source>
        <strain evidence="1 2">CF48-3A</strain>
    </source>
</reference>
<name>A0A8D9VSZ5_LIMRT</name>
<protein>
    <submittedName>
        <fullName evidence="1">Uncharacterized protein</fullName>
    </submittedName>
</protein>
<dbReference type="AlphaFoldDB" id="A0A8D9VSZ5"/>
<sequence length="36" mass="4098">VSIFKNGKIVMYDLPTSAIAQKQFKSLNILMKEDLL</sequence>
<accession>A0A8D9VSZ5</accession>